<feature type="region of interest" description="Disordered" evidence="1">
    <location>
        <begin position="115"/>
        <end position="144"/>
    </location>
</feature>
<dbReference type="Proteomes" id="UP000256964">
    <property type="component" value="Unassembled WGS sequence"/>
</dbReference>
<feature type="compositionally biased region" description="Basic and acidic residues" evidence="1">
    <location>
        <begin position="133"/>
        <end position="144"/>
    </location>
</feature>
<proteinExistence type="predicted"/>
<dbReference type="AlphaFoldDB" id="A0A371D4R9"/>
<dbReference type="EMBL" id="KZ857418">
    <property type="protein sequence ID" value="RDX47499.1"/>
    <property type="molecule type" value="Genomic_DNA"/>
</dbReference>
<protein>
    <submittedName>
        <fullName evidence="2">Uncharacterized protein</fullName>
    </submittedName>
</protein>
<evidence type="ECO:0000313" key="2">
    <source>
        <dbReference type="EMBL" id="RDX47499.1"/>
    </source>
</evidence>
<keyword evidence="3" id="KW-1185">Reference proteome</keyword>
<feature type="compositionally biased region" description="Basic and acidic residues" evidence="1">
    <location>
        <begin position="25"/>
        <end position="34"/>
    </location>
</feature>
<feature type="compositionally biased region" description="Polar residues" evidence="1">
    <location>
        <begin position="1"/>
        <end position="11"/>
    </location>
</feature>
<reference evidence="2 3" key="1">
    <citation type="journal article" date="2018" name="Biotechnol. Biofuels">
        <title>Integrative visual omics of the white-rot fungus Polyporus brumalis exposes the biotechnological potential of its oxidative enzymes for delignifying raw plant biomass.</title>
        <authorList>
            <person name="Miyauchi S."/>
            <person name="Rancon A."/>
            <person name="Drula E."/>
            <person name="Hage H."/>
            <person name="Chaduli D."/>
            <person name="Favel A."/>
            <person name="Grisel S."/>
            <person name="Henrissat B."/>
            <person name="Herpoel-Gimbert I."/>
            <person name="Ruiz-Duenas F.J."/>
            <person name="Chevret D."/>
            <person name="Hainaut M."/>
            <person name="Lin J."/>
            <person name="Wang M."/>
            <person name="Pangilinan J."/>
            <person name="Lipzen A."/>
            <person name="Lesage-Meessen L."/>
            <person name="Navarro D."/>
            <person name="Riley R."/>
            <person name="Grigoriev I.V."/>
            <person name="Zhou S."/>
            <person name="Raouche S."/>
            <person name="Rosso M.N."/>
        </authorList>
    </citation>
    <scope>NUCLEOTIDE SEQUENCE [LARGE SCALE GENOMIC DNA]</scope>
    <source>
        <strain evidence="2 3">BRFM 1820</strain>
    </source>
</reference>
<evidence type="ECO:0000256" key="1">
    <source>
        <dbReference type="SAM" id="MobiDB-lite"/>
    </source>
</evidence>
<gene>
    <name evidence="2" type="ORF">OH76DRAFT_1472915</name>
</gene>
<evidence type="ECO:0000313" key="3">
    <source>
        <dbReference type="Proteomes" id="UP000256964"/>
    </source>
</evidence>
<sequence>MATGTRTTRLSSRPLFNHGVPAYPPDRRRPEHSGADSPLGSPESVPNIPQALRSTTPVIQGSRDTRGPQGVSDCEPAAQAKSQAPKEGTDSLISSTDTPWLLEAFKRDESTFLAHRGERLPHPAYSDSSEQEPLSRHLEASTLSKEKDSEAFYILQREDDDYVIVDVDSLA</sequence>
<feature type="region of interest" description="Disordered" evidence="1">
    <location>
        <begin position="1"/>
        <end position="95"/>
    </location>
</feature>
<organism evidence="2 3">
    <name type="scientific">Lentinus brumalis</name>
    <dbReference type="NCBI Taxonomy" id="2498619"/>
    <lineage>
        <taxon>Eukaryota</taxon>
        <taxon>Fungi</taxon>
        <taxon>Dikarya</taxon>
        <taxon>Basidiomycota</taxon>
        <taxon>Agaricomycotina</taxon>
        <taxon>Agaricomycetes</taxon>
        <taxon>Polyporales</taxon>
        <taxon>Polyporaceae</taxon>
        <taxon>Lentinus</taxon>
    </lineage>
</organism>
<name>A0A371D4R9_9APHY</name>
<accession>A0A371D4R9</accession>